<gene>
    <name evidence="11" type="ORF">CDEB00056_LOCUS4392</name>
</gene>
<feature type="region of interest" description="Disordered" evidence="9">
    <location>
        <begin position="16"/>
        <end position="47"/>
    </location>
</feature>
<keyword evidence="6 10" id="KW-1133">Transmembrane helix</keyword>
<evidence type="ECO:0000256" key="9">
    <source>
        <dbReference type="SAM" id="MobiDB-lite"/>
    </source>
</evidence>
<keyword evidence="3 10" id="KW-0812">Transmembrane</keyword>
<evidence type="ECO:0000256" key="7">
    <source>
        <dbReference type="ARBA" id="ARBA00023136"/>
    </source>
</evidence>
<name>A0A7S3V5Y6_9STRA</name>
<dbReference type="FunFam" id="3.80.10.10:FF:000453">
    <property type="entry name" value="Leucine-rich receptor-like protein kinase family protein"/>
    <property type="match status" value="1"/>
</dbReference>
<dbReference type="GO" id="GO:0016020">
    <property type="term" value="C:membrane"/>
    <property type="evidence" value="ECO:0007669"/>
    <property type="project" value="UniProtKB-SubCell"/>
</dbReference>
<evidence type="ECO:0000256" key="3">
    <source>
        <dbReference type="ARBA" id="ARBA00022692"/>
    </source>
</evidence>
<dbReference type="EMBL" id="HBIO01006067">
    <property type="protein sequence ID" value="CAE0459551.1"/>
    <property type="molecule type" value="Transcribed_RNA"/>
</dbReference>
<keyword evidence="5" id="KW-0677">Repeat</keyword>
<evidence type="ECO:0000256" key="2">
    <source>
        <dbReference type="ARBA" id="ARBA00022614"/>
    </source>
</evidence>
<evidence type="ECO:0000256" key="8">
    <source>
        <dbReference type="ARBA" id="ARBA00023180"/>
    </source>
</evidence>
<dbReference type="InterPro" id="IPR032675">
    <property type="entry name" value="LRR_dom_sf"/>
</dbReference>
<keyword evidence="8" id="KW-0325">Glycoprotein</keyword>
<evidence type="ECO:0000313" key="11">
    <source>
        <dbReference type="EMBL" id="CAE0459551.1"/>
    </source>
</evidence>
<feature type="transmembrane region" description="Helical" evidence="10">
    <location>
        <begin position="78"/>
        <end position="97"/>
    </location>
</feature>
<evidence type="ECO:0000256" key="4">
    <source>
        <dbReference type="ARBA" id="ARBA00022729"/>
    </source>
</evidence>
<keyword evidence="4" id="KW-0732">Signal</keyword>
<protein>
    <recommendedName>
        <fullName evidence="12">Leucine-rich repeat-containing N-terminal plant-type domain-containing protein</fullName>
    </recommendedName>
</protein>
<dbReference type="PANTHER" id="PTHR48054:SF82">
    <property type="entry name" value="LRR RECEPTOR-LIKE SERINE_THREONINE-PROTEIN KINASE FLS2"/>
    <property type="match status" value="1"/>
</dbReference>
<dbReference type="Gene3D" id="3.80.10.10">
    <property type="entry name" value="Ribonuclease Inhibitor"/>
    <property type="match status" value="2"/>
</dbReference>
<evidence type="ECO:0000256" key="10">
    <source>
        <dbReference type="SAM" id="Phobius"/>
    </source>
</evidence>
<proteinExistence type="predicted"/>
<evidence type="ECO:0000256" key="5">
    <source>
        <dbReference type="ARBA" id="ARBA00022737"/>
    </source>
</evidence>
<dbReference type="PANTHER" id="PTHR48054">
    <property type="entry name" value="RECEPTOR KINASE-LIKE PROTEIN XA21"/>
    <property type="match status" value="1"/>
</dbReference>
<dbReference type="AlphaFoldDB" id="A0A7S3V5Y6"/>
<dbReference type="GO" id="GO:0006952">
    <property type="term" value="P:defense response"/>
    <property type="evidence" value="ECO:0007669"/>
    <property type="project" value="UniProtKB-ARBA"/>
</dbReference>
<reference evidence="11" key="1">
    <citation type="submission" date="2021-01" db="EMBL/GenBank/DDBJ databases">
        <authorList>
            <person name="Corre E."/>
            <person name="Pelletier E."/>
            <person name="Niang G."/>
            <person name="Scheremetjew M."/>
            <person name="Finn R."/>
            <person name="Kale V."/>
            <person name="Holt S."/>
            <person name="Cochrane G."/>
            <person name="Meng A."/>
            <person name="Brown T."/>
            <person name="Cohen L."/>
        </authorList>
    </citation>
    <scope>NUCLEOTIDE SEQUENCE</scope>
    <source>
        <strain evidence="11">MM31A-1</strain>
    </source>
</reference>
<organism evidence="11">
    <name type="scientific">Chaetoceros debilis</name>
    <dbReference type="NCBI Taxonomy" id="122233"/>
    <lineage>
        <taxon>Eukaryota</taxon>
        <taxon>Sar</taxon>
        <taxon>Stramenopiles</taxon>
        <taxon>Ochrophyta</taxon>
        <taxon>Bacillariophyta</taxon>
        <taxon>Coscinodiscophyceae</taxon>
        <taxon>Chaetocerotophycidae</taxon>
        <taxon>Chaetocerotales</taxon>
        <taxon>Chaetocerotaceae</taxon>
        <taxon>Chaetoceros</taxon>
    </lineage>
</organism>
<comment type="subcellular location">
    <subcellularLocation>
        <location evidence="1">Membrane</location>
        <topology evidence="1">Single-pass membrane protein</topology>
    </subcellularLocation>
</comment>
<accession>A0A7S3V5Y6</accession>
<keyword evidence="2" id="KW-0433">Leucine-rich repeat</keyword>
<keyword evidence="7 10" id="KW-0472">Membrane</keyword>
<evidence type="ECO:0008006" key="12">
    <source>
        <dbReference type="Google" id="ProtNLM"/>
    </source>
</evidence>
<dbReference type="InterPro" id="IPR052592">
    <property type="entry name" value="LRR-RLK"/>
</dbReference>
<evidence type="ECO:0000256" key="6">
    <source>
        <dbReference type="ARBA" id="ARBA00022989"/>
    </source>
</evidence>
<evidence type="ECO:0000256" key="1">
    <source>
        <dbReference type="ARBA" id="ARBA00004167"/>
    </source>
</evidence>
<dbReference type="InterPro" id="IPR001611">
    <property type="entry name" value="Leu-rich_rpt"/>
</dbReference>
<dbReference type="SUPFAM" id="SSF52058">
    <property type="entry name" value="L domain-like"/>
    <property type="match status" value="1"/>
</dbReference>
<dbReference type="GO" id="GO:0009791">
    <property type="term" value="P:post-embryonic development"/>
    <property type="evidence" value="ECO:0007669"/>
    <property type="project" value="UniProtKB-ARBA"/>
</dbReference>
<dbReference type="GO" id="GO:0051707">
    <property type="term" value="P:response to other organism"/>
    <property type="evidence" value="ECO:0007669"/>
    <property type="project" value="UniProtKB-ARBA"/>
</dbReference>
<sequence>MDYIMQKAAEWTTTKEYAQAEDKEQKAIGTNQEDGTVASDAEQGQGRKLLRENSKVQRFRHSGTEGEHHGCKEIGRSIGVFVALTALLVVFVVVTQGEVDQEFPSDFRGEPDENNDVDDIRIDPELQCNLPCATSRQRSIAELVLGHDICPCVTIESISTNSSGTKAGASIGNTDNSIESSSCDCSPEERALQWILEDDIHFSYNEVVDEVSKTFLMERFALATFYYSTGGKDDDDDTTTINPYGDNNWLSRKFYNSGGQTSSGETAAVNHCSWQGVACNNIGVTGLFMQKIGLSGEIPTILGALDKLEILMLSDNDFTSTIPKVITELQYLSDLDLIGNKLNNSIPTELGDLTNLVSLKIGGRKERRNSISHNRKIPTELGRLHALEHLRIVNTNVDGEIPEELGRLSSLKYLSLERNALRGPIPTEIGQLASLKILSLEENNFSGPIPVEIGSLIQVEVFDLNRNSFTGGIPNTIGALTMMETINLSGNLLNGTISEVDFLPLASTLKNIDLHSNSLTGVIPERLGAFEVLEAVDLSYNLFTGEISESLGTPQYLKSLRLEGNAFLEGKIPDELCKVKIASDTFHHLSANCNICPGEVSGVDGDGNVSCCSTCII</sequence>
<dbReference type="Pfam" id="PF00560">
    <property type="entry name" value="LRR_1"/>
    <property type="match status" value="4"/>
</dbReference>